<keyword evidence="14" id="KW-0325">Glycoprotein</keyword>
<evidence type="ECO:0000256" key="1">
    <source>
        <dbReference type="ARBA" id="ARBA00004167"/>
    </source>
</evidence>
<evidence type="ECO:0000313" key="21">
    <source>
        <dbReference type="Proteomes" id="UP000636709"/>
    </source>
</evidence>
<keyword evidence="2" id="KW-0723">Serine/threonine-protein kinase</keyword>
<dbReference type="EMBL" id="JACEFO010002303">
    <property type="protein sequence ID" value="KAF8666991.1"/>
    <property type="molecule type" value="Genomic_DNA"/>
</dbReference>
<dbReference type="Gene3D" id="1.10.510.10">
    <property type="entry name" value="Transferase(Phosphotransferase) domain 1"/>
    <property type="match status" value="1"/>
</dbReference>
<feature type="chain" id="PRO_5032669376" description="Cysteine-rich receptor-like protein kinase 10" evidence="17">
    <location>
        <begin position="32"/>
        <end position="697"/>
    </location>
</feature>
<evidence type="ECO:0000256" key="17">
    <source>
        <dbReference type="SAM" id="SignalP"/>
    </source>
</evidence>
<evidence type="ECO:0000256" key="9">
    <source>
        <dbReference type="ARBA" id="ARBA00022821"/>
    </source>
</evidence>
<dbReference type="GO" id="GO:0005524">
    <property type="term" value="F:ATP binding"/>
    <property type="evidence" value="ECO:0007669"/>
    <property type="project" value="UniProtKB-UniRule"/>
</dbReference>
<accession>A0A835E8L4</accession>
<dbReference type="InterPro" id="IPR008271">
    <property type="entry name" value="Ser/Thr_kinase_AS"/>
</dbReference>
<evidence type="ECO:0000256" key="11">
    <source>
        <dbReference type="ARBA" id="ARBA00022989"/>
    </source>
</evidence>
<feature type="binding site" evidence="15">
    <location>
        <position position="393"/>
    </location>
    <ligand>
        <name>ATP</name>
        <dbReference type="ChEBI" id="CHEBI:30616"/>
    </ligand>
</feature>
<feature type="transmembrane region" description="Helical" evidence="16">
    <location>
        <begin position="303"/>
        <end position="324"/>
    </location>
</feature>
<dbReference type="PROSITE" id="PS50011">
    <property type="entry name" value="PROTEIN_KINASE_DOM"/>
    <property type="match status" value="1"/>
</dbReference>
<keyword evidence="4 16" id="KW-0812">Transmembrane</keyword>
<organism evidence="20 21">
    <name type="scientific">Digitaria exilis</name>
    <dbReference type="NCBI Taxonomy" id="1010633"/>
    <lineage>
        <taxon>Eukaryota</taxon>
        <taxon>Viridiplantae</taxon>
        <taxon>Streptophyta</taxon>
        <taxon>Embryophyta</taxon>
        <taxon>Tracheophyta</taxon>
        <taxon>Spermatophyta</taxon>
        <taxon>Magnoliopsida</taxon>
        <taxon>Liliopsida</taxon>
        <taxon>Poales</taxon>
        <taxon>Poaceae</taxon>
        <taxon>PACMAD clade</taxon>
        <taxon>Panicoideae</taxon>
        <taxon>Panicodae</taxon>
        <taxon>Paniceae</taxon>
        <taxon>Anthephorinae</taxon>
        <taxon>Digitaria</taxon>
    </lineage>
</organism>
<evidence type="ECO:0000256" key="10">
    <source>
        <dbReference type="ARBA" id="ARBA00022840"/>
    </source>
</evidence>
<dbReference type="GO" id="GO:0004674">
    <property type="term" value="F:protein serine/threonine kinase activity"/>
    <property type="evidence" value="ECO:0007669"/>
    <property type="project" value="UniProtKB-KW"/>
</dbReference>
<dbReference type="CDD" id="cd14066">
    <property type="entry name" value="STKc_IRAK"/>
    <property type="match status" value="1"/>
</dbReference>
<dbReference type="InterPro" id="IPR001245">
    <property type="entry name" value="Ser-Thr/Tyr_kinase_cat_dom"/>
</dbReference>
<dbReference type="PANTHER" id="PTHR27002">
    <property type="entry name" value="RECEPTOR-LIKE SERINE/THREONINE-PROTEIN KINASE SD1-8"/>
    <property type="match status" value="1"/>
</dbReference>
<keyword evidence="5 17" id="KW-0732">Signal</keyword>
<dbReference type="Pfam" id="PF07714">
    <property type="entry name" value="PK_Tyr_Ser-Thr"/>
    <property type="match status" value="1"/>
</dbReference>
<sequence>MATFHCLSPGHLAVVAAAAFFLLASPALTLAQEKPPPWLLCGPYPSSGNYTANSTYQSNIHSLSLSLPTNTSSTPALFATGVAGAVPDAVYALALCRGDVANASACESCVAMAFVDAQARCPLVKDVLIFYDLCQLRFSNRDFFPDDDNVVTVYDLIGGSLAVGEPAAPFDAAVRRLANATADYAAKKNSSSSRSDKRSNPTSWTIYALSQCTPDKDRVSFCRSCFGQIVGQLSSYFSGKSGGGIFGTWCFFRYEVHPFFSGRPMLQLPASMAVAPAPAPAQPATTNQGLYFADRSRNKEGKVLAIVMPTIAVLMMAITVLCFCKRRRSAAQYFRPCTASPDDDIQGADMLPFDLSTLRVATNHFAESKMLGKGGFGMVYKGVLPDGQEIAVKRLCQSSRQGIGELKSELVLVAKLHHKNLVRLVGVCLQEQEKILVYEYTPNRSLDTILFDSVRNEELDWGKRLKIINGVARGLQYLHEDSQLKIVHRDLKASNVLLDSDYVPKISDFGLAKIFWGDQSKYVTRRVAGTYGYMAPEYAMRGLYSIKSDVFSFGVLLLEIVTGRRNNGLYDSEHDVDLLNLVWEHWTTGTITELLDPFLLGRRAPLDQMSKLVNIGLLCVQDSPADRPTVSSVNVMLSSDTVSLQVPSKPTFCISEMEDHSHLYSDAYNRAVKLQSTDKAKEALSTNEVSLTELEPR</sequence>
<evidence type="ECO:0000256" key="2">
    <source>
        <dbReference type="ARBA" id="ARBA00022527"/>
    </source>
</evidence>
<dbReference type="PROSITE" id="PS00107">
    <property type="entry name" value="PROTEIN_KINASE_ATP"/>
    <property type="match status" value="1"/>
</dbReference>
<keyword evidence="11 16" id="KW-1133">Transmembrane helix</keyword>
<keyword evidence="12 16" id="KW-0472">Membrane</keyword>
<feature type="signal peptide" evidence="17">
    <location>
        <begin position="1"/>
        <end position="31"/>
    </location>
</feature>
<keyword evidence="21" id="KW-1185">Reference proteome</keyword>
<evidence type="ECO:0000256" key="3">
    <source>
        <dbReference type="ARBA" id="ARBA00022679"/>
    </source>
</evidence>
<evidence type="ECO:0000259" key="18">
    <source>
        <dbReference type="PROSITE" id="PS50011"/>
    </source>
</evidence>
<evidence type="ECO:0000256" key="8">
    <source>
        <dbReference type="ARBA" id="ARBA00022777"/>
    </source>
</evidence>
<keyword evidence="3" id="KW-0808">Transferase</keyword>
<feature type="domain" description="Gnk2-homologous" evidence="19">
    <location>
        <begin position="152"/>
        <end position="259"/>
    </location>
</feature>
<comment type="subcellular location">
    <subcellularLocation>
        <location evidence="1">Membrane</location>
        <topology evidence="1">Single-pass membrane protein</topology>
    </subcellularLocation>
</comment>
<dbReference type="SMART" id="SM00220">
    <property type="entry name" value="S_TKc"/>
    <property type="match status" value="1"/>
</dbReference>
<evidence type="ECO:0000256" key="6">
    <source>
        <dbReference type="ARBA" id="ARBA00022737"/>
    </source>
</evidence>
<dbReference type="InterPro" id="IPR002902">
    <property type="entry name" value="GNK2"/>
</dbReference>
<feature type="domain" description="Gnk2-homologous" evidence="19">
    <location>
        <begin position="38"/>
        <end position="143"/>
    </location>
</feature>
<dbReference type="Pfam" id="PF01657">
    <property type="entry name" value="Stress-antifung"/>
    <property type="match status" value="2"/>
</dbReference>
<dbReference type="PROSITE" id="PS51473">
    <property type="entry name" value="GNK2"/>
    <property type="match status" value="2"/>
</dbReference>
<dbReference type="Gene3D" id="3.30.430.20">
    <property type="entry name" value="Gnk2 domain, C-X8-C-X2-C motif"/>
    <property type="match status" value="2"/>
</dbReference>
<keyword evidence="10 15" id="KW-0067">ATP-binding</keyword>
<keyword evidence="6" id="KW-0677">Repeat</keyword>
<evidence type="ECO:0008006" key="22">
    <source>
        <dbReference type="Google" id="ProtNLM"/>
    </source>
</evidence>
<evidence type="ECO:0000256" key="5">
    <source>
        <dbReference type="ARBA" id="ARBA00022729"/>
    </source>
</evidence>
<evidence type="ECO:0000256" key="13">
    <source>
        <dbReference type="ARBA" id="ARBA00023157"/>
    </source>
</evidence>
<evidence type="ECO:0000256" key="12">
    <source>
        <dbReference type="ARBA" id="ARBA00023136"/>
    </source>
</evidence>
<keyword evidence="7 15" id="KW-0547">Nucleotide-binding</keyword>
<keyword evidence="13" id="KW-1015">Disulfide bond</keyword>
<evidence type="ECO:0000256" key="14">
    <source>
        <dbReference type="ARBA" id="ARBA00023180"/>
    </source>
</evidence>
<dbReference type="PROSITE" id="PS00108">
    <property type="entry name" value="PROTEIN_KINASE_ST"/>
    <property type="match status" value="1"/>
</dbReference>
<feature type="domain" description="Protein kinase" evidence="18">
    <location>
        <begin position="365"/>
        <end position="652"/>
    </location>
</feature>
<dbReference type="OrthoDB" id="688481at2759"/>
<evidence type="ECO:0000256" key="4">
    <source>
        <dbReference type="ARBA" id="ARBA00022692"/>
    </source>
</evidence>
<dbReference type="Gene3D" id="3.30.200.20">
    <property type="entry name" value="Phosphorylase Kinase, domain 1"/>
    <property type="match status" value="1"/>
</dbReference>
<dbReference type="GO" id="GO:0042742">
    <property type="term" value="P:defense response to bacterium"/>
    <property type="evidence" value="ECO:0007669"/>
    <property type="project" value="UniProtKB-ARBA"/>
</dbReference>
<dbReference type="SUPFAM" id="SSF56112">
    <property type="entry name" value="Protein kinase-like (PK-like)"/>
    <property type="match status" value="1"/>
</dbReference>
<protein>
    <recommendedName>
        <fullName evidence="22">Cysteine-rich receptor-like protein kinase 10</fullName>
    </recommendedName>
</protein>
<dbReference type="InterPro" id="IPR000719">
    <property type="entry name" value="Prot_kinase_dom"/>
</dbReference>
<reference evidence="20" key="1">
    <citation type="submission" date="2020-07" db="EMBL/GenBank/DDBJ databases">
        <title>Genome sequence and genetic diversity analysis of an under-domesticated orphan crop, white fonio (Digitaria exilis).</title>
        <authorList>
            <person name="Bennetzen J.L."/>
            <person name="Chen S."/>
            <person name="Ma X."/>
            <person name="Wang X."/>
            <person name="Yssel A.E.J."/>
            <person name="Chaluvadi S.R."/>
            <person name="Johnson M."/>
            <person name="Gangashetty P."/>
            <person name="Hamidou F."/>
            <person name="Sanogo M.D."/>
            <person name="Zwaenepoel A."/>
            <person name="Wallace J."/>
            <person name="Van De Peer Y."/>
            <person name="Van Deynze A."/>
        </authorList>
    </citation>
    <scope>NUCLEOTIDE SEQUENCE</scope>
    <source>
        <tissue evidence="20">Leaves</tissue>
    </source>
</reference>
<dbReference type="InterPro" id="IPR017441">
    <property type="entry name" value="Protein_kinase_ATP_BS"/>
</dbReference>
<evidence type="ECO:0000256" key="16">
    <source>
        <dbReference type="SAM" id="Phobius"/>
    </source>
</evidence>
<dbReference type="Proteomes" id="UP000636709">
    <property type="component" value="Unassembled WGS sequence"/>
</dbReference>
<evidence type="ECO:0000313" key="20">
    <source>
        <dbReference type="EMBL" id="KAF8666991.1"/>
    </source>
</evidence>
<keyword evidence="9" id="KW-0611">Plant defense</keyword>
<comment type="caution">
    <text evidence="20">The sequence shown here is derived from an EMBL/GenBank/DDBJ whole genome shotgun (WGS) entry which is preliminary data.</text>
</comment>
<dbReference type="InterPro" id="IPR038408">
    <property type="entry name" value="GNK2_sf"/>
</dbReference>
<dbReference type="GO" id="GO:0005886">
    <property type="term" value="C:plasma membrane"/>
    <property type="evidence" value="ECO:0007669"/>
    <property type="project" value="TreeGrafter"/>
</dbReference>
<dbReference type="InterPro" id="IPR011009">
    <property type="entry name" value="Kinase-like_dom_sf"/>
</dbReference>
<dbReference type="AlphaFoldDB" id="A0A835E8L4"/>
<dbReference type="CDD" id="cd23509">
    <property type="entry name" value="Gnk2-like"/>
    <property type="match status" value="2"/>
</dbReference>
<gene>
    <name evidence="20" type="ORF">HU200_053160</name>
</gene>
<keyword evidence="8" id="KW-0418">Kinase</keyword>
<dbReference type="FunFam" id="3.30.430.20:FF:000004">
    <property type="entry name" value="Receptor-like serine-threonine protein kinase"/>
    <property type="match status" value="1"/>
</dbReference>
<name>A0A835E8L4_9POAL</name>
<dbReference type="FunFam" id="3.30.200.20:FF:000142">
    <property type="entry name" value="Cysteine-rich receptor-like protein kinase 10"/>
    <property type="match status" value="1"/>
</dbReference>
<evidence type="ECO:0000256" key="15">
    <source>
        <dbReference type="PROSITE-ProRule" id="PRU10141"/>
    </source>
</evidence>
<evidence type="ECO:0000259" key="19">
    <source>
        <dbReference type="PROSITE" id="PS51473"/>
    </source>
</evidence>
<proteinExistence type="predicted"/>
<dbReference type="PANTHER" id="PTHR27002:SF126">
    <property type="entry name" value="CYSTEINE-RICH RECEPTOR-LIKE PROTEIN KINASE 6"/>
    <property type="match status" value="1"/>
</dbReference>
<evidence type="ECO:0000256" key="7">
    <source>
        <dbReference type="ARBA" id="ARBA00022741"/>
    </source>
</evidence>
<dbReference type="FunFam" id="1.10.510.10:FF:000129">
    <property type="entry name" value="cysteine-rich receptor-like protein kinase 10"/>
    <property type="match status" value="1"/>
</dbReference>